<dbReference type="AlphaFoldDB" id="A0A426RNP4"/>
<evidence type="ECO:0000313" key="1">
    <source>
        <dbReference type="EMBL" id="RRQ50595.1"/>
    </source>
</evidence>
<evidence type="ECO:0000313" key="2">
    <source>
        <dbReference type="Proteomes" id="UP000286990"/>
    </source>
</evidence>
<name>A0A426RNP4_9FLAO</name>
<gene>
    <name evidence="1" type="ORF">DZC72_08680</name>
</gene>
<reference evidence="2" key="1">
    <citation type="submission" date="2018-08" db="EMBL/GenBank/DDBJ databases">
        <authorList>
            <person name="Khan S.A."/>
            <person name="J S.E."/>
        </authorList>
    </citation>
    <scope>NUCLEOTIDE SEQUENCE [LARGE SCALE GENOMIC DNA]</scope>
    <source>
        <strain evidence="2">PoM-212</strain>
    </source>
</reference>
<dbReference type="Proteomes" id="UP000286990">
    <property type="component" value="Unassembled WGS sequence"/>
</dbReference>
<proteinExistence type="predicted"/>
<reference evidence="2" key="2">
    <citation type="submission" date="2018-12" db="EMBL/GenBank/DDBJ databases">
        <title>Maribacter lutimaris sp. nov., isolated from marine sediment.</title>
        <authorList>
            <person name="Kim K.K."/>
        </authorList>
    </citation>
    <scope>NUCLEOTIDE SEQUENCE [LARGE SCALE GENOMIC DNA]</scope>
    <source>
        <strain evidence="2">PoM-212</strain>
    </source>
</reference>
<protein>
    <submittedName>
        <fullName evidence="1">Uncharacterized protein</fullName>
    </submittedName>
</protein>
<sequence>MKTFIERTKNYQDKIVVFTTSGEGTYRMEGVDAITGESIIENVPLIVNRIKVRLDPLFIKR</sequence>
<comment type="caution">
    <text evidence="1">The sequence shown here is derived from an EMBL/GenBank/DDBJ whole genome shotgun (WGS) entry which is preliminary data.</text>
</comment>
<organism evidence="1 2">
    <name type="scientific">Maribacter algicola</name>
    <dbReference type="NCBI Taxonomy" id="2498892"/>
    <lineage>
        <taxon>Bacteria</taxon>
        <taxon>Pseudomonadati</taxon>
        <taxon>Bacteroidota</taxon>
        <taxon>Flavobacteriia</taxon>
        <taxon>Flavobacteriales</taxon>
        <taxon>Flavobacteriaceae</taxon>
        <taxon>Maribacter</taxon>
    </lineage>
</organism>
<accession>A0A426RNP4</accession>
<dbReference type="EMBL" id="QUSX01000001">
    <property type="protein sequence ID" value="RRQ50595.1"/>
    <property type="molecule type" value="Genomic_DNA"/>
</dbReference>
<keyword evidence="2" id="KW-1185">Reference proteome</keyword>